<dbReference type="AlphaFoldDB" id="A0A1U8IEI6"/>
<reference evidence="1" key="1">
    <citation type="journal article" date="2020" name="Nat. Genet.">
        <title>Genomic diversifications of five Gossypium allopolyploid species and their impact on cotton improvement.</title>
        <authorList>
            <person name="Chen Z.J."/>
            <person name="Sreedasyam A."/>
            <person name="Ando A."/>
            <person name="Song Q."/>
            <person name="De Santiago L.M."/>
            <person name="Hulse-Kemp A.M."/>
            <person name="Ding M."/>
            <person name="Ye W."/>
            <person name="Kirkbride R.C."/>
            <person name="Jenkins J."/>
            <person name="Plott C."/>
            <person name="Lovell J."/>
            <person name="Lin Y.M."/>
            <person name="Vaughn R."/>
            <person name="Liu B."/>
            <person name="Simpson S."/>
            <person name="Scheffler B.E."/>
            <person name="Wen L."/>
            <person name="Saski C.A."/>
            <person name="Grover C.E."/>
            <person name="Hu G."/>
            <person name="Conover J.L."/>
            <person name="Carlson J.W."/>
            <person name="Shu S."/>
            <person name="Boston L.B."/>
            <person name="Williams M."/>
            <person name="Peterson D.G."/>
            <person name="McGee K."/>
            <person name="Jones D.C."/>
            <person name="Wendel J.F."/>
            <person name="Stelly D.M."/>
            <person name="Grimwood J."/>
            <person name="Schmutz J."/>
        </authorList>
    </citation>
    <scope>NUCLEOTIDE SEQUENCE [LARGE SCALE GENOMIC DNA]</scope>
    <source>
        <strain evidence="1">cv. TM-1</strain>
    </source>
</reference>
<sequence length="124" mass="13376">MPSALRCLTTRRKSVLLPLLSTHSRVNQGFTELKNSRLLLINPESPLGFNRDETSMDSKASDAGTGHALAQVRGCAGTSVTAGRYGVRRLEAAGLLRVRAAAQEPLCPRVCRNLAWLSGRLGSF</sequence>
<keyword evidence="1" id="KW-1185">Reference proteome</keyword>
<evidence type="ECO:0000313" key="1">
    <source>
        <dbReference type="Proteomes" id="UP000818029"/>
    </source>
</evidence>
<protein>
    <submittedName>
        <fullName evidence="2">Uncharacterized protein</fullName>
    </submittedName>
</protein>
<dbReference type="RefSeq" id="XP_016676611.1">
    <property type="nucleotide sequence ID" value="XM_016821122.2"/>
</dbReference>
<reference evidence="2" key="2">
    <citation type="submission" date="2025-08" db="UniProtKB">
        <authorList>
            <consortium name="RefSeq"/>
        </authorList>
    </citation>
    <scope>IDENTIFICATION</scope>
</reference>
<dbReference type="GeneID" id="107895921"/>
<dbReference type="KEGG" id="ghi:107895921"/>
<proteinExistence type="predicted"/>
<name>A0A1U8IEI6_GOSHI</name>
<evidence type="ECO:0000313" key="2">
    <source>
        <dbReference type="RefSeq" id="XP_016676611.1"/>
    </source>
</evidence>
<dbReference type="Proteomes" id="UP000818029">
    <property type="component" value="Chromosome A05"/>
</dbReference>
<organism evidence="1 2">
    <name type="scientific">Gossypium hirsutum</name>
    <name type="common">Upland cotton</name>
    <name type="synonym">Gossypium mexicanum</name>
    <dbReference type="NCBI Taxonomy" id="3635"/>
    <lineage>
        <taxon>Eukaryota</taxon>
        <taxon>Viridiplantae</taxon>
        <taxon>Streptophyta</taxon>
        <taxon>Embryophyta</taxon>
        <taxon>Tracheophyta</taxon>
        <taxon>Spermatophyta</taxon>
        <taxon>Magnoliopsida</taxon>
        <taxon>eudicotyledons</taxon>
        <taxon>Gunneridae</taxon>
        <taxon>Pentapetalae</taxon>
        <taxon>rosids</taxon>
        <taxon>malvids</taxon>
        <taxon>Malvales</taxon>
        <taxon>Malvaceae</taxon>
        <taxon>Malvoideae</taxon>
        <taxon>Gossypium</taxon>
    </lineage>
</organism>
<accession>A0A1U8IEI6</accession>
<gene>
    <name evidence="2" type="primary">LOC107895921</name>
</gene>
<dbReference type="PaxDb" id="3635-A0A1U8IEI6"/>